<keyword evidence="3" id="KW-1185">Reference proteome</keyword>
<keyword evidence="1" id="KW-0812">Transmembrane</keyword>
<evidence type="ECO:0000313" key="2">
    <source>
        <dbReference type="EMBL" id="RLY95097.1"/>
    </source>
</evidence>
<comment type="caution">
    <text evidence="2">The sequence shown here is derived from an EMBL/GenBank/DDBJ whole genome shotgun (WGS) entry which is preliminary data.</text>
</comment>
<protein>
    <recommendedName>
        <fullName evidence="4">DoxX family membrane protein</fullName>
    </recommendedName>
</protein>
<dbReference type="Proteomes" id="UP000277871">
    <property type="component" value="Unassembled WGS sequence"/>
</dbReference>
<feature type="transmembrane region" description="Helical" evidence="1">
    <location>
        <begin position="78"/>
        <end position="97"/>
    </location>
</feature>
<keyword evidence="1" id="KW-0472">Membrane</keyword>
<dbReference type="EMBL" id="RDEX01000001">
    <property type="protein sequence ID" value="RLY95097.1"/>
    <property type="molecule type" value="Genomic_DNA"/>
</dbReference>
<sequence length="139" mass="14992">MRRRAPKLSPARHVVRTVLGGFLAFAGVSHLTFARDEFQAQVPDFVPLDIDTTVVASGVVEIALGASLVAARSRRGTVGLVAAAFFAAVFPGNLAQWIHHRDGFGLDTDTKRLVRLFFQPVLIAAALWSTGALKGLRRT</sequence>
<dbReference type="PANTHER" id="PTHR36974:SF1">
    <property type="entry name" value="DOXX FAMILY MEMBRANE PROTEIN"/>
    <property type="match status" value="1"/>
</dbReference>
<dbReference type="OrthoDB" id="9788974at2"/>
<evidence type="ECO:0008006" key="4">
    <source>
        <dbReference type="Google" id="ProtNLM"/>
    </source>
</evidence>
<gene>
    <name evidence="2" type="ORF">EAE32_00735</name>
</gene>
<organism evidence="2 3">
    <name type="scientific">Kocuria tytonicola</name>
    <dbReference type="NCBI Taxonomy" id="2055946"/>
    <lineage>
        <taxon>Bacteria</taxon>
        <taxon>Bacillati</taxon>
        <taxon>Actinomycetota</taxon>
        <taxon>Actinomycetes</taxon>
        <taxon>Micrococcales</taxon>
        <taxon>Micrococcaceae</taxon>
        <taxon>Kocuria</taxon>
    </lineage>
</organism>
<evidence type="ECO:0000256" key="1">
    <source>
        <dbReference type="SAM" id="Phobius"/>
    </source>
</evidence>
<feature type="transmembrane region" description="Helical" evidence="1">
    <location>
        <begin position="50"/>
        <end position="71"/>
    </location>
</feature>
<reference evidence="2 3" key="1">
    <citation type="submission" date="2018-10" db="EMBL/GenBank/DDBJ databases">
        <title>Kocuria tytonicola, new bacteria from the preen glands of American barn owls (Tyto furcata).</title>
        <authorList>
            <person name="Braun M.S."/>
            <person name="Wang E."/>
            <person name="Zimmermann S."/>
            <person name="Boutin S."/>
            <person name="Wagner H."/>
            <person name="Wink M."/>
        </authorList>
    </citation>
    <scope>NUCLEOTIDE SEQUENCE [LARGE SCALE GENOMIC DNA]</scope>
    <source>
        <strain evidence="2 3">473</strain>
    </source>
</reference>
<proteinExistence type="predicted"/>
<accession>A0A3L9LDS0</accession>
<dbReference type="AlphaFoldDB" id="A0A3L9LDS0"/>
<feature type="transmembrane region" description="Helical" evidence="1">
    <location>
        <begin position="117"/>
        <end position="136"/>
    </location>
</feature>
<evidence type="ECO:0000313" key="3">
    <source>
        <dbReference type="Proteomes" id="UP000277871"/>
    </source>
</evidence>
<dbReference type="PANTHER" id="PTHR36974">
    <property type="entry name" value="MEMBRANE PROTEIN-RELATED"/>
    <property type="match status" value="1"/>
</dbReference>
<keyword evidence="1" id="KW-1133">Transmembrane helix</keyword>
<name>A0A3L9LDS0_9MICC</name>